<keyword evidence="3" id="KW-1185">Reference proteome</keyword>
<dbReference type="EMBL" id="JBCGCU010000001">
    <property type="protein sequence ID" value="MEM0514181.1"/>
    <property type="molecule type" value="Genomic_DNA"/>
</dbReference>
<gene>
    <name evidence="2" type="ORF">WCN91_01775</name>
</gene>
<organism evidence="2 3">
    <name type="scientific">Pseudoalteromonas qingdaonensis</name>
    <dbReference type="NCBI Taxonomy" id="3131913"/>
    <lineage>
        <taxon>Bacteria</taxon>
        <taxon>Pseudomonadati</taxon>
        <taxon>Pseudomonadota</taxon>
        <taxon>Gammaproteobacteria</taxon>
        <taxon>Alteromonadales</taxon>
        <taxon>Pseudoalteromonadaceae</taxon>
        <taxon>Pseudoalteromonas</taxon>
    </lineage>
</organism>
<dbReference type="PROSITE" id="PS51257">
    <property type="entry name" value="PROKAR_LIPOPROTEIN"/>
    <property type="match status" value="1"/>
</dbReference>
<evidence type="ECO:0000313" key="2">
    <source>
        <dbReference type="EMBL" id="MEM0514181.1"/>
    </source>
</evidence>
<comment type="caution">
    <text evidence="2">The sequence shown here is derived from an EMBL/GenBank/DDBJ whole genome shotgun (WGS) entry which is preliminary data.</text>
</comment>
<dbReference type="Proteomes" id="UP001447008">
    <property type="component" value="Unassembled WGS sequence"/>
</dbReference>
<dbReference type="RefSeq" id="WP_342675703.1">
    <property type="nucleotide sequence ID" value="NZ_JBCGCU010000001.1"/>
</dbReference>
<feature type="chain" id="PRO_5047457233" description="Lipoprotein" evidence="1">
    <location>
        <begin position="24"/>
        <end position="123"/>
    </location>
</feature>
<evidence type="ECO:0008006" key="4">
    <source>
        <dbReference type="Google" id="ProtNLM"/>
    </source>
</evidence>
<name>A0ABU9MTM2_9GAMM</name>
<feature type="signal peptide" evidence="1">
    <location>
        <begin position="1"/>
        <end position="23"/>
    </location>
</feature>
<evidence type="ECO:0000313" key="3">
    <source>
        <dbReference type="Proteomes" id="UP001447008"/>
    </source>
</evidence>
<accession>A0ABU9MTM2</accession>
<protein>
    <recommendedName>
        <fullName evidence="4">Lipoprotein</fullName>
    </recommendedName>
</protein>
<keyword evidence="1" id="KW-0732">Signal</keyword>
<sequence length="123" mass="13439">MRKFWPHSLLAAVALATSSGCNSTVNQDELRPALLSEPSQQQVAALVAQALNIKGVNISEDVFMQKSSLVLSSPPFTDAQGNPIMGKQVEMPERFMLLTDGKQCYLQHLNSEQILPAPTLTCR</sequence>
<proteinExistence type="predicted"/>
<reference evidence="2 3" key="1">
    <citation type="submission" date="2024-03" db="EMBL/GenBank/DDBJ databases">
        <title>Pseudoalteromonas qingdaonensis sp. nov., isolated from the intestines of marine benthic organisms.</title>
        <authorList>
            <person name="Lin X."/>
            <person name="Fang S."/>
            <person name="Hu X."/>
        </authorList>
    </citation>
    <scope>NUCLEOTIDE SEQUENCE [LARGE SCALE GENOMIC DNA]</scope>
    <source>
        <strain evidence="2 3">YIC-827</strain>
    </source>
</reference>
<evidence type="ECO:0000256" key="1">
    <source>
        <dbReference type="SAM" id="SignalP"/>
    </source>
</evidence>